<gene>
    <name evidence="1" type="ORF">DI09_147p10</name>
</gene>
<evidence type="ECO:0000313" key="2">
    <source>
        <dbReference type="Proteomes" id="UP000029725"/>
    </source>
</evidence>
<dbReference type="EMBL" id="JMKJ01000052">
    <property type="protein sequence ID" value="KGG52665.1"/>
    <property type="molecule type" value="Genomic_DNA"/>
</dbReference>
<feature type="non-terminal residue" evidence="1">
    <location>
        <position position="350"/>
    </location>
</feature>
<protein>
    <submittedName>
        <fullName evidence="1">Uncharacterized protein</fullName>
    </submittedName>
</protein>
<dbReference type="GeneID" id="25258446"/>
<proteinExistence type="predicted"/>
<dbReference type="RefSeq" id="XP_013239101.1">
    <property type="nucleotide sequence ID" value="XM_013383647.1"/>
</dbReference>
<dbReference type="VEuPathDB" id="MicrosporidiaDB:DI09_147p10"/>
<keyword evidence="2" id="KW-1185">Reference proteome</keyword>
<dbReference type="AlphaFoldDB" id="A0A098VUN2"/>
<organism evidence="1 2">
    <name type="scientific">Mitosporidium daphniae</name>
    <dbReference type="NCBI Taxonomy" id="1485682"/>
    <lineage>
        <taxon>Eukaryota</taxon>
        <taxon>Fungi</taxon>
        <taxon>Fungi incertae sedis</taxon>
        <taxon>Microsporidia</taxon>
        <taxon>Mitosporidium</taxon>
    </lineage>
</organism>
<dbReference type="Proteomes" id="UP000029725">
    <property type="component" value="Unassembled WGS sequence"/>
</dbReference>
<accession>A0A098VUN2</accession>
<name>A0A098VUN2_9MICR</name>
<dbReference type="HOGENOM" id="CLU_793563_0_0_1"/>
<comment type="caution">
    <text evidence="1">The sequence shown here is derived from an EMBL/GenBank/DDBJ whole genome shotgun (WGS) entry which is preliminary data.</text>
</comment>
<evidence type="ECO:0000313" key="1">
    <source>
        <dbReference type="EMBL" id="KGG52665.1"/>
    </source>
</evidence>
<sequence length="350" mass="39229">MNGTHSPRQHEGDLLHSIVEEFFRSFFETHPTSNLIHADLLNSCSKFLDYISLIYKGEIFAHAEQINGNQHNEMCDPISLFKYTLLMPSGSAFAGQNALTFIVSSANSQMVLERLSSELTEITWTNLFTYFLAIYCDDNLRPFNVHSSPVFRISQNPDIVYSFFRNVYVLETAKVIVDVELVFSNSTISANVLVIHPQALKEGGLNAGVIGDDEKSFLDSLSHMSSGKFWELFHLISTSFGVGLCKAVFSEPRIITKEVNISFFSNLTLDDQLSLSLIRSIMSSLILNPSTLHHLAKIVTTFPLGFVCEILGHMLGLLSEDASNLWLFLLFAEKINPVPPRDCMAFRNSV</sequence>
<reference evidence="1 2" key="1">
    <citation type="submission" date="2014-04" db="EMBL/GenBank/DDBJ databases">
        <title>A new species of microsporidia sheds light on the evolution of extreme parasitism.</title>
        <authorList>
            <person name="Haag K.L."/>
            <person name="James T.Y."/>
            <person name="Larsson R."/>
            <person name="Schaer T.M."/>
            <person name="Refardt D."/>
            <person name="Pombert J.-F."/>
            <person name="Ebert D."/>
        </authorList>
    </citation>
    <scope>NUCLEOTIDE SEQUENCE [LARGE SCALE GENOMIC DNA]</scope>
    <source>
        <strain evidence="1 2">UGP3</strain>
        <tissue evidence="1">Spores</tissue>
    </source>
</reference>